<evidence type="ECO:0000313" key="2">
    <source>
        <dbReference type="Proteomes" id="UP001234178"/>
    </source>
</evidence>
<proteinExistence type="predicted"/>
<reference evidence="1 2" key="1">
    <citation type="journal article" date="2023" name="Nucleic Acids Res.">
        <title>The hologenome of Daphnia magna reveals possible DNA methylation and microbiome-mediated evolution of the host genome.</title>
        <authorList>
            <person name="Chaturvedi A."/>
            <person name="Li X."/>
            <person name="Dhandapani V."/>
            <person name="Marshall H."/>
            <person name="Kissane S."/>
            <person name="Cuenca-Cambronero M."/>
            <person name="Asole G."/>
            <person name="Calvet F."/>
            <person name="Ruiz-Romero M."/>
            <person name="Marangio P."/>
            <person name="Guigo R."/>
            <person name="Rago D."/>
            <person name="Mirbahai L."/>
            <person name="Eastwood N."/>
            <person name="Colbourne J.K."/>
            <person name="Zhou J."/>
            <person name="Mallon E."/>
            <person name="Orsini L."/>
        </authorList>
    </citation>
    <scope>NUCLEOTIDE SEQUENCE [LARGE SCALE GENOMIC DNA]</scope>
    <source>
        <strain evidence="1">LRV0_1</strain>
    </source>
</reference>
<evidence type="ECO:0008006" key="3">
    <source>
        <dbReference type="Google" id="ProtNLM"/>
    </source>
</evidence>
<sequence length="134" mass="14549">MGKGGKLEGVAIFQGGCERTAAASRVVCVWCAVVYGGAIATKDRTGQLKEPHRGLIQPQKRQLKPNSFSSHGRQLAAHGPTIKNYCDHSLVALCLSKAVCIKHMLECNLDMRIAYDDIPASTLIDSSNCFVFTR</sequence>
<comment type="caution">
    <text evidence="1">The sequence shown here is derived from an EMBL/GenBank/DDBJ whole genome shotgun (WGS) entry which is preliminary data.</text>
</comment>
<protein>
    <recommendedName>
        <fullName evidence="3">Reverse transcriptase domain-containing protein</fullName>
    </recommendedName>
</protein>
<evidence type="ECO:0000313" key="1">
    <source>
        <dbReference type="EMBL" id="KAK4003782.1"/>
    </source>
</evidence>
<dbReference type="Proteomes" id="UP001234178">
    <property type="component" value="Unassembled WGS sequence"/>
</dbReference>
<keyword evidence="2" id="KW-1185">Reference proteome</keyword>
<name>A0ABQ9YT17_9CRUS</name>
<organism evidence="1 2">
    <name type="scientific">Daphnia magna</name>
    <dbReference type="NCBI Taxonomy" id="35525"/>
    <lineage>
        <taxon>Eukaryota</taxon>
        <taxon>Metazoa</taxon>
        <taxon>Ecdysozoa</taxon>
        <taxon>Arthropoda</taxon>
        <taxon>Crustacea</taxon>
        <taxon>Branchiopoda</taxon>
        <taxon>Diplostraca</taxon>
        <taxon>Cladocera</taxon>
        <taxon>Anomopoda</taxon>
        <taxon>Daphniidae</taxon>
        <taxon>Daphnia</taxon>
    </lineage>
</organism>
<dbReference type="EMBL" id="JAOYFB010000001">
    <property type="protein sequence ID" value="KAK4003782.1"/>
    <property type="molecule type" value="Genomic_DNA"/>
</dbReference>
<accession>A0ABQ9YT17</accession>
<gene>
    <name evidence="1" type="ORF">OUZ56_005534</name>
</gene>